<evidence type="ECO:0000256" key="9">
    <source>
        <dbReference type="ARBA" id="ARBA00022748"/>
    </source>
</evidence>
<keyword evidence="15" id="KW-1185">Reference proteome</keyword>
<keyword evidence="6 12" id="KW-1003">Cell membrane</keyword>
<proteinExistence type="inferred from homology"/>
<dbReference type="GO" id="GO:0005886">
    <property type="term" value="C:plasma membrane"/>
    <property type="evidence" value="ECO:0007669"/>
    <property type="project" value="UniProtKB-SubCell"/>
</dbReference>
<evidence type="ECO:0000256" key="12">
    <source>
        <dbReference type="PIRNR" id="PIRNR002764"/>
    </source>
</evidence>
<evidence type="ECO:0000256" key="1">
    <source>
        <dbReference type="ARBA" id="ARBA00002442"/>
    </source>
</evidence>
<keyword evidence="7 12" id="KW-0997">Cell inner membrane</keyword>
<evidence type="ECO:0000256" key="4">
    <source>
        <dbReference type="ARBA" id="ARBA00016452"/>
    </source>
</evidence>
<dbReference type="EMBL" id="VRLR01000009">
    <property type="protein sequence ID" value="TXK79785.1"/>
    <property type="molecule type" value="Genomic_DNA"/>
</dbReference>
<comment type="caution">
    <text evidence="14">The sequence shown here is derived from an EMBL/GenBank/DDBJ whole genome shotgun (WGS) entry which is preliminary data.</text>
</comment>
<feature type="transmembrane region" description="Helical" evidence="13">
    <location>
        <begin position="21"/>
        <end position="40"/>
    </location>
</feature>
<feature type="transmembrane region" description="Helical" evidence="13">
    <location>
        <begin position="163"/>
        <end position="188"/>
    </location>
</feature>
<name>A0A5C8LUB3_9GAMM</name>
<gene>
    <name evidence="14" type="primary">ccmB</name>
    <name evidence="14" type="ORF">FU839_13930</name>
</gene>
<evidence type="ECO:0000256" key="10">
    <source>
        <dbReference type="ARBA" id="ARBA00022989"/>
    </source>
</evidence>
<comment type="similarity">
    <text evidence="3 12">Belongs to the CcmB/CycW/HelB family.</text>
</comment>
<dbReference type="RefSeq" id="WP_053424669.1">
    <property type="nucleotide sequence ID" value="NZ_BAAAGC010000014.1"/>
</dbReference>
<keyword evidence="10 13" id="KW-1133">Transmembrane helix</keyword>
<dbReference type="Pfam" id="PF03379">
    <property type="entry name" value="CcmB"/>
    <property type="match status" value="1"/>
</dbReference>
<dbReference type="Proteomes" id="UP000321814">
    <property type="component" value="Unassembled WGS sequence"/>
</dbReference>
<comment type="subcellular location">
    <subcellularLocation>
        <location evidence="2">Cell inner membrane</location>
        <topology evidence="2">Multi-pass membrane protein</topology>
    </subcellularLocation>
</comment>
<evidence type="ECO:0000256" key="6">
    <source>
        <dbReference type="ARBA" id="ARBA00022475"/>
    </source>
</evidence>
<feature type="transmembrane region" description="Helical" evidence="13">
    <location>
        <begin position="102"/>
        <end position="122"/>
    </location>
</feature>
<organism evidence="14 15">
    <name type="scientific">Rheinheimera tangshanensis</name>
    <dbReference type="NCBI Taxonomy" id="400153"/>
    <lineage>
        <taxon>Bacteria</taxon>
        <taxon>Pseudomonadati</taxon>
        <taxon>Pseudomonadota</taxon>
        <taxon>Gammaproteobacteria</taxon>
        <taxon>Chromatiales</taxon>
        <taxon>Chromatiaceae</taxon>
        <taxon>Rheinheimera</taxon>
    </lineage>
</organism>
<evidence type="ECO:0000313" key="14">
    <source>
        <dbReference type="EMBL" id="TXK79785.1"/>
    </source>
</evidence>
<dbReference type="PANTHER" id="PTHR30070:SF1">
    <property type="entry name" value="CYTOCHROME C BIOGENESIS B-RELATED"/>
    <property type="match status" value="1"/>
</dbReference>
<evidence type="ECO:0000256" key="7">
    <source>
        <dbReference type="ARBA" id="ARBA00022519"/>
    </source>
</evidence>
<comment type="function">
    <text evidence="1 12">Required for the export of heme to the periplasm for the biogenesis of c-type cytochromes.</text>
</comment>
<reference evidence="14 15" key="1">
    <citation type="submission" date="2019-08" db="EMBL/GenBank/DDBJ databases">
        <title>Draft genome analysis of Rheinheimera tangshanensis isolated from the roots of fresh rice plants (Oryza sativa).</title>
        <authorList>
            <person name="Yu Q."/>
            <person name="Qi Y."/>
            <person name="Zhang H."/>
            <person name="Pu J."/>
        </authorList>
    </citation>
    <scope>NUCLEOTIDE SEQUENCE [LARGE SCALE GENOMIC DNA]</scope>
    <source>
        <strain evidence="14 15">JA3-B52</strain>
    </source>
</reference>
<dbReference type="InterPro" id="IPR003544">
    <property type="entry name" value="Cyt_c_biogenesis_CcmB"/>
</dbReference>
<dbReference type="GO" id="GO:0017004">
    <property type="term" value="P:cytochrome complex assembly"/>
    <property type="evidence" value="ECO:0007669"/>
    <property type="project" value="UniProtKB-KW"/>
</dbReference>
<sequence length="221" mass="23880">MVMWRALVQRELQLLGRQKADWLNPLVFFLLVLSLFPLGIGPEPGMLKQIAPGLVWIAALLSVLLSAERLFKDDYRYGVIEQLVAGRQGLFSYVTAKICCHWLSTGVPLVLVSPLIAVLLGLDWQSWQVLVVTLLLGTPVLSLLSVLGAALTMAADKGGILQALIILPLYIPLLIFASGAMEAAATALPYTGQLAVLLAFLLFALALVPLAVRQALRMNVG</sequence>
<dbReference type="InterPro" id="IPR026031">
    <property type="entry name" value="Cyt_c_CcmB_bac"/>
</dbReference>
<evidence type="ECO:0000256" key="2">
    <source>
        <dbReference type="ARBA" id="ARBA00004429"/>
    </source>
</evidence>
<evidence type="ECO:0000256" key="13">
    <source>
        <dbReference type="SAM" id="Phobius"/>
    </source>
</evidence>
<feature type="transmembrane region" description="Helical" evidence="13">
    <location>
        <begin position="128"/>
        <end position="151"/>
    </location>
</feature>
<dbReference type="OrthoDB" id="9799895at2"/>
<dbReference type="PRINTS" id="PR01414">
    <property type="entry name" value="CCMBBIOGNSIS"/>
</dbReference>
<keyword evidence="8 13" id="KW-0812">Transmembrane</keyword>
<feature type="transmembrane region" description="Helical" evidence="13">
    <location>
        <begin position="194"/>
        <end position="212"/>
    </location>
</feature>
<feature type="transmembrane region" description="Helical" evidence="13">
    <location>
        <begin position="46"/>
        <end position="67"/>
    </location>
</feature>
<dbReference type="PIRSF" id="PIRSF002764">
    <property type="entry name" value="CcmB"/>
    <property type="match status" value="1"/>
</dbReference>
<dbReference type="NCBIfam" id="TIGR01190">
    <property type="entry name" value="ccmB"/>
    <property type="match status" value="1"/>
</dbReference>
<evidence type="ECO:0000256" key="5">
    <source>
        <dbReference type="ARBA" id="ARBA00022448"/>
    </source>
</evidence>
<evidence type="ECO:0000256" key="11">
    <source>
        <dbReference type="ARBA" id="ARBA00023136"/>
    </source>
</evidence>
<keyword evidence="5 12" id="KW-0813">Transport</keyword>
<accession>A0A5C8LUB3</accession>
<dbReference type="GO" id="GO:0015232">
    <property type="term" value="F:heme transmembrane transporter activity"/>
    <property type="evidence" value="ECO:0007669"/>
    <property type="project" value="InterPro"/>
</dbReference>
<dbReference type="AlphaFoldDB" id="A0A5C8LUB3"/>
<dbReference type="PANTHER" id="PTHR30070">
    <property type="entry name" value="HEME EXPORTER PROTEIN B"/>
    <property type="match status" value="1"/>
</dbReference>
<evidence type="ECO:0000256" key="3">
    <source>
        <dbReference type="ARBA" id="ARBA00010544"/>
    </source>
</evidence>
<evidence type="ECO:0000256" key="8">
    <source>
        <dbReference type="ARBA" id="ARBA00022692"/>
    </source>
</evidence>
<dbReference type="GO" id="GO:1903607">
    <property type="term" value="P:cytochrome c biosynthetic process"/>
    <property type="evidence" value="ECO:0007669"/>
    <property type="project" value="TreeGrafter"/>
</dbReference>
<evidence type="ECO:0000313" key="15">
    <source>
        <dbReference type="Proteomes" id="UP000321814"/>
    </source>
</evidence>
<protein>
    <recommendedName>
        <fullName evidence="4 12">Heme exporter protein B</fullName>
    </recommendedName>
</protein>
<keyword evidence="9 12" id="KW-0201">Cytochrome c-type biogenesis</keyword>
<keyword evidence="11 12" id="KW-0472">Membrane</keyword>